<evidence type="ECO:0000313" key="2">
    <source>
        <dbReference type="EMBL" id="KAF5329903.1"/>
    </source>
</evidence>
<feature type="signal peptide" evidence="1">
    <location>
        <begin position="1"/>
        <end position="23"/>
    </location>
</feature>
<dbReference type="AlphaFoldDB" id="A0A8H5BWP0"/>
<proteinExistence type="predicted"/>
<dbReference type="EMBL" id="JAACJM010000342">
    <property type="protein sequence ID" value="KAF5329903.1"/>
    <property type="molecule type" value="Genomic_DNA"/>
</dbReference>
<keyword evidence="1" id="KW-0732">Signal</keyword>
<dbReference type="OrthoDB" id="3077037at2759"/>
<gene>
    <name evidence="2" type="ORF">D9758_018699</name>
</gene>
<organism evidence="2 3">
    <name type="scientific">Tetrapyrgos nigripes</name>
    <dbReference type="NCBI Taxonomy" id="182062"/>
    <lineage>
        <taxon>Eukaryota</taxon>
        <taxon>Fungi</taxon>
        <taxon>Dikarya</taxon>
        <taxon>Basidiomycota</taxon>
        <taxon>Agaricomycotina</taxon>
        <taxon>Agaricomycetes</taxon>
        <taxon>Agaricomycetidae</taxon>
        <taxon>Agaricales</taxon>
        <taxon>Marasmiineae</taxon>
        <taxon>Marasmiaceae</taxon>
        <taxon>Tetrapyrgos</taxon>
    </lineage>
</organism>
<dbReference type="Proteomes" id="UP000559256">
    <property type="component" value="Unassembled WGS sequence"/>
</dbReference>
<evidence type="ECO:0000256" key="1">
    <source>
        <dbReference type="SAM" id="SignalP"/>
    </source>
</evidence>
<reference evidence="2 3" key="1">
    <citation type="journal article" date="2020" name="ISME J.">
        <title>Uncovering the hidden diversity of litter-decomposition mechanisms in mushroom-forming fungi.</title>
        <authorList>
            <person name="Floudas D."/>
            <person name="Bentzer J."/>
            <person name="Ahren D."/>
            <person name="Johansson T."/>
            <person name="Persson P."/>
            <person name="Tunlid A."/>
        </authorList>
    </citation>
    <scope>NUCLEOTIDE SEQUENCE [LARGE SCALE GENOMIC DNA]</scope>
    <source>
        <strain evidence="2 3">CBS 291.85</strain>
    </source>
</reference>
<name>A0A8H5BWP0_9AGAR</name>
<comment type="caution">
    <text evidence="2">The sequence shown here is derived from an EMBL/GenBank/DDBJ whole genome shotgun (WGS) entry which is preliminary data.</text>
</comment>
<evidence type="ECO:0000313" key="3">
    <source>
        <dbReference type="Proteomes" id="UP000559256"/>
    </source>
</evidence>
<feature type="chain" id="PRO_5034662131" evidence="1">
    <location>
        <begin position="24"/>
        <end position="89"/>
    </location>
</feature>
<accession>A0A8H5BWP0</accession>
<sequence>MNAKLLAIFQLIAALSVAVPVSAAPLHRKAQRAEVEPLEPFLEFGEDAIAGRAELEPLAPFLEFGDDPAVAVKRAELEPLAPFLEFGDN</sequence>
<protein>
    <submittedName>
        <fullName evidence="2">Uncharacterized protein</fullName>
    </submittedName>
</protein>
<keyword evidence="3" id="KW-1185">Reference proteome</keyword>